<reference evidence="8 9" key="1">
    <citation type="submission" date="2019-07" db="EMBL/GenBank/DDBJ databases">
        <title>Whole genome shotgun sequence of Chitinophaga cymbidii NBRC 109752.</title>
        <authorList>
            <person name="Hosoyama A."/>
            <person name="Uohara A."/>
            <person name="Ohji S."/>
            <person name="Ichikawa N."/>
        </authorList>
    </citation>
    <scope>NUCLEOTIDE SEQUENCE [LARGE SCALE GENOMIC DNA]</scope>
    <source>
        <strain evidence="8 9">NBRC 109752</strain>
    </source>
</reference>
<evidence type="ECO:0000256" key="1">
    <source>
        <dbReference type="ARBA" id="ARBA00004442"/>
    </source>
</evidence>
<gene>
    <name evidence="8" type="ORF">CCY01nite_02140</name>
</gene>
<dbReference type="RefSeq" id="WP_146857456.1">
    <property type="nucleotide sequence ID" value="NZ_BKAU01000001.1"/>
</dbReference>
<feature type="domain" description="RagB/SusD" evidence="6">
    <location>
        <begin position="296"/>
        <end position="592"/>
    </location>
</feature>
<dbReference type="EMBL" id="BKAU01000001">
    <property type="protein sequence ID" value="GEP93954.1"/>
    <property type="molecule type" value="Genomic_DNA"/>
</dbReference>
<feature type="domain" description="SusD-like N-terminal" evidence="7">
    <location>
        <begin position="86"/>
        <end position="228"/>
    </location>
</feature>
<dbReference type="GO" id="GO:0009279">
    <property type="term" value="C:cell outer membrane"/>
    <property type="evidence" value="ECO:0007669"/>
    <property type="project" value="UniProtKB-SubCell"/>
</dbReference>
<accession>A0A512REA3</accession>
<evidence type="ECO:0000256" key="4">
    <source>
        <dbReference type="ARBA" id="ARBA00023136"/>
    </source>
</evidence>
<organism evidence="8 9">
    <name type="scientific">Chitinophaga cymbidii</name>
    <dbReference type="NCBI Taxonomy" id="1096750"/>
    <lineage>
        <taxon>Bacteria</taxon>
        <taxon>Pseudomonadati</taxon>
        <taxon>Bacteroidota</taxon>
        <taxon>Chitinophagia</taxon>
        <taxon>Chitinophagales</taxon>
        <taxon>Chitinophagaceae</taxon>
        <taxon>Chitinophaga</taxon>
    </lineage>
</organism>
<dbReference type="Proteomes" id="UP000321436">
    <property type="component" value="Unassembled WGS sequence"/>
</dbReference>
<sequence length="593" mass="67605">MKRTIHILLIFSLVCSSCLKDALDKQPLDTITDAVVWNDQALINAYLTQVYLQFTILTNETPDASGSASDDWNGPFIINELSDECMRNWIYGQSQAKMYAITISGGVLDWWESSYSAIRTLNEFIKRVPEAPVDENFRKVRTAEARFLRAFSYFSMVKRYGGVPLITEPQDINASYEELYRKRDKEQQVYDFILAELDAAIPDLPERGETEYGRPSRYTALALKSRAALYAASIAKYGTVQLDGLVGIAAAPDGYYQQAFDAADDIMKSGQYDLYDVDADKVTNFKNVFLKENNIEVIWAKQHDYTQRNLGGNGWVWDFFQAPKPHAWNAGNQNAPYLEMAEEFEHVGGTPGTLNRTAVQQGVWSMEELWGDKDPRFYASIYTQNTPWKGGRVDFHNGLQLPDGTIQTSGSYQNVPAKGDQMVDNSFGPGFGVMKYLEETKDNMGERATSGTDWQIFRYAEVLLNYAEAAFELNHAPEALSAINDIRERAGIREHTSIDMEKIRHERKVELAFEGHRYWDLRRWRTAEDVLTGPHSGMRYILDYTTGKYKLEIIDQIDGTSSDPVFYERNYYLPITNARRGNNPNLDENPGYQ</sequence>
<comment type="subcellular location">
    <subcellularLocation>
        <location evidence="1">Cell outer membrane</location>
    </subcellularLocation>
</comment>
<evidence type="ECO:0000313" key="8">
    <source>
        <dbReference type="EMBL" id="GEP93954.1"/>
    </source>
</evidence>
<dbReference type="SUPFAM" id="SSF48452">
    <property type="entry name" value="TPR-like"/>
    <property type="match status" value="1"/>
</dbReference>
<evidence type="ECO:0000259" key="7">
    <source>
        <dbReference type="Pfam" id="PF14322"/>
    </source>
</evidence>
<dbReference type="CDD" id="cd08977">
    <property type="entry name" value="SusD"/>
    <property type="match status" value="1"/>
</dbReference>
<proteinExistence type="inferred from homology"/>
<name>A0A512REA3_9BACT</name>
<dbReference type="InterPro" id="IPR011990">
    <property type="entry name" value="TPR-like_helical_dom_sf"/>
</dbReference>
<keyword evidence="3" id="KW-0732">Signal</keyword>
<dbReference type="InterPro" id="IPR033985">
    <property type="entry name" value="SusD-like_N"/>
</dbReference>
<protein>
    <submittedName>
        <fullName evidence="8">Membrane protein</fullName>
    </submittedName>
</protein>
<dbReference type="Gene3D" id="1.25.40.390">
    <property type="match status" value="1"/>
</dbReference>
<evidence type="ECO:0000313" key="9">
    <source>
        <dbReference type="Proteomes" id="UP000321436"/>
    </source>
</evidence>
<keyword evidence="4" id="KW-0472">Membrane</keyword>
<comment type="caution">
    <text evidence="8">The sequence shown here is derived from an EMBL/GenBank/DDBJ whole genome shotgun (WGS) entry which is preliminary data.</text>
</comment>
<comment type="similarity">
    <text evidence="2">Belongs to the SusD family.</text>
</comment>
<evidence type="ECO:0000256" key="2">
    <source>
        <dbReference type="ARBA" id="ARBA00006275"/>
    </source>
</evidence>
<dbReference type="Pfam" id="PF14322">
    <property type="entry name" value="SusD-like_3"/>
    <property type="match status" value="1"/>
</dbReference>
<dbReference type="AlphaFoldDB" id="A0A512REA3"/>
<keyword evidence="5" id="KW-0998">Cell outer membrane</keyword>
<evidence type="ECO:0000256" key="5">
    <source>
        <dbReference type="ARBA" id="ARBA00023237"/>
    </source>
</evidence>
<dbReference type="Pfam" id="PF07980">
    <property type="entry name" value="SusD_RagB"/>
    <property type="match status" value="1"/>
</dbReference>
<evidence type="ECO:0000259" key="6">
    <source>
        <dbReference type="Pfam" id="PF07980"/>
    </source>
</evidence>
<dbReference type="InterPro" id="IPR012944">
    <property type="entry name" value="SusD_RagB_dom"/>
</dbReference>
<dbReference type="OrthoDB" id="5694214at2"/>
<keyword evidence="9" id="KW-1185">Reference proteome</keyword>
<evidence type="ECO:0000256" key="3">
    <source>
        <dbReference type="ARBA" id="ARBA00022729"/>
    </source>
</evidence>